<proteinExistence type="predicted"/>
<reference evidence="2" key="2">
    <citation type="submission" date="2022-06" db="UniProtKB">
        <authorList>
            <consortium name="EnsemblMetazoa"/>
        </authorList>
    </citation>
    <scope>IDENTIFICATION</scope>
    <source>
        <strain evidence="2">PS312</strain>
    </source>
</reference>
<keyword evidence="3" id="KW-1185">Reference proteome</keyword>
<feature type="compositionally biased region" description="Basic and acidic residues" evidence="1">
    <location>
        <begin position="77"/>
        <end position="102"/>
    </location>
</feature>
<protein>
    <submittedName>
        <fullName evidence="2">Uncharacterized protein</fullName>
    </submittedName>
</protein>
<dbReference type="AlphaFoldDB" id="A0A2A6BIQ9"/>
<sequence>MLARQPKVKHEDYPMLITIAEYLHRLYGDAVCGRPGELAVHLLVAHLVSVITTNVYSGGFEPCNKYNQFVIDYSQDRDDTTTTTSESRRSAAADSRLEEEGYGRGSAGQIREFAGLASAKGAITVVRWVTNSLSALALVAMAAAKRLRTDSANVNERGAKRRELLCNADTDSKVIFRKSDENQIP</sequence>
<evidence type="ECO:0000313" key="3">
    <source>
        <dbReference type="Proteomes" id="UP000005239"/>
    </source>
</evidence>
<dbReference type="EnsemblMetazoa" id="PPA45362.1">
    <property type="protein sequence ID" value="PPA45362.1"/>
    <property type="gene ID" value="WBGene00283731"/>
</dbReference>
<accession>A0A2A6BIQ9</accession>
<reference evidence="3" key="1">
    <citation type="journal article" date="2008" name="Nat. Genet.">
        <title>The Pristionchus pacificus genome provides a unique perspective on nematode lifestyle and parasitism.</title>
        <authorList>
            <person name="Dieterich C."/>
            <person name="Clifton S.W."/>
            <person name="Schuster L.N."/>
            <person name="Chinwalla A."/>
            <person name="Delehaunty K."/>
            <person name="Dinkelacker I."/>
            <person name="Fulton L."/>
            <person name="Fulton R."/>
            <person name="Godfrey J."/>
            <person name="Minx P."/>
            <person name="Mitreva M."/>
            <person name="Roeseler W."/>
            <person name="Tian H."/>
            <person name="Witte H."/>
            <person name="Yang S.P."/>
            <person name="Wilson R.K."/>
            <person name="Sommer R.J."/>
        </authorList>
    </citation>
    <scope>NUCLEOTIDE SEQUENCE [LARGE SCALE GENOMIC DNA]</scope>
    <source>
        <strain evidence="3">PS312</strain>
    </source>
</reference>
<feature type="region of interest" description="Disordered" evidence="1">
    <location>
        <begin position="77"/>
        <end position="103"/>
    </location>
</feature>
<organism evidence="2 3">
    <name type="scientific">Pristionchus pacificus</name>
    <name type="common">Parasitic nematode worm</name>
    <dbReference type="NCBI Taxonomy" id="54126"/>
    <lineage>
        <taxon>Eukaryota</taxon>
        <taxon>Metazoa</taxon>
        <taxon>Ecdysozoa</taxon>
        <taxon>Nematoda</taxon>
        <taxon>Chromadorea</taxon>
        <taxon>Rhabditida</taxon>
        <taxon>Rhabditina</taxon>
        <taxon>Diplogasteromorpha</taxon>
        <taxon>Diplogasteroidea</taxon>
        <taxon>Neodiplogasteridae</taxon>
        <taxon>Pristionchus</taxon>
    </lineage>
</organism>
<name>A0A2A6BIQ9_PRIPA</name>
<evidence type="ECO:0000256" key="1">
    <source>
        <dbReference type="SAM" id="MobiDB-lite"/>
    </source>
</evidence>
<accession>A0A8R1V2W6</accession>
<dbReference type="Proteomes" id="UP000005239">
    <property type="component" value="Unassembled WGS sequence"/>
</dbReference>
<evidence type="ECO:0000313" key="2">
    <source>
        <dbReference type="EnsemblMetazoa" id="PPA45362.1"/>
    </source>
</evidence>
<gene>
    <name evidence="2" type="primary">WBGene00283731</name>
</gene>